<feature type="transmembrane region" description="Helical" evidence="7">
    <location>
        <begin position="214"/>
        <end position="236"/>
    </location>
</feature>
<comment type="similarity">
    <text evidence="7">Belongs to the TRAP transporter large permease family.</text>
</comment>
<feature type="domain" description="TRAP C4-dicarboxylate transport system permease DctM subunit" evidence="8">
    <location>
        <begin position="8"/>
        <end position="417"/>
    </location>
</feature>
<keyword evidence="6 7" id="KW-0472">Membrane</keyword>
<protein>
    <recommendedName>
        <fullName evidence="7">TRAP transporter large permease protein</fullName>
    </recommendedName>
</protein>
<evidence type="ECO:0000256" key="5">
    <source>
        <dbReference type="ARBA" id="ARBA00022989"/>
    </source>
</evidence>
<dbReference type="InterPro" id="IPR010656">
    <property type="entry name" value="DctM"/>
</dbReference>
<feature type="transmembrane region" description="Helical" evidence="7">
    <location>
        <begin position="170"/>
        <end position="193"/>
    </location>
</feature>
<dbReference type="Pfam" id="PF06808">
    <property type="entry name" value="DctM"/>
    <property type="match status" value="1"/>
</dbReference>
<feature type="transmembrane region" description="Helical" evidence="7">
    <location>
        <begin position="242"/>
        <end position="260"/>
    </location>
</feature>
<proteinExistence type="inferred from homology"/>
<dbReference type="Proteomes" id="UP000238007">
    <property type="component" value="Unassembled WGS sequence"/>
</dbReference>
<evidence type="ECO:0000313" key="9">
    <source>
        <dbReference type="EMBL" id="PRY76833.1"/>
    </source>
</evidence>
<evidence type="ECO:0000256" key="7">
    <source>
        <dbReference type="RuleBase" id="RU369079"/>
    </source>
</evidence>
<evidence type="ECO:0000256" key="3">
    <source>
        <dbReference type="ARBA" id="ARBA00022519"/>
    </source>
</evidence>
<gene>
    <name evidence="9" type="ORF">CLV80_1079</name>
</gene>
<dbReference type="EMBL" id="PVTP01000007">
    <property type="protein sequence ID" value="PRY76833.1"/>
    <property type="molecule type" value="Genomic_DNA"/>
</dbReference>
<keyword evidence="2" id="KW-1003">Cell membrane</keyword>
<evidence type="ECO:0000256" key="6">
    <source>
        <dbReference type="ARBA" id="ARBA00023136"/>
    </source>
</evidence>
<feature type="transmembrane region" description="Helical" evidence="7">
    <location>
        <begin position="314"/>
        <end position="331"/>
    </location>
</feature>
<keyword evidence="7" id="KW-0813">Transport</keyword>
<evidence type="ECO:0000256" key="1">
    <source>
        <dbReference type="ARBA" id="ARBA00004429"/>
    </source>
</evidence>
<dbReference type="NCBIfam" id="TIGR00786">
    <property type="entry name" value="dctM"/>
    <property type="match status" value="1"/>
</dbReference>
<keyword evidence="10" id="KW-1185">Reference proteome</keyword>
<comment type="caution">
    <text evidence="9">The sequence shown here is derived from an EMBL/GenBank/DDBJ whole genome shotgun (WGS) entry which is preliminary data.</text>
</comment>
<keyword evidence="3 7" id="KW-0997">Cell inner membrane</keyword>
<dbReference type="InterPro" id="IPR004681">
    <property type="entry name" value="TRAP_DctM"/>
</dbReference>
<feature type="transmembrane region" description="Helical" evidence="7">
    <location>
        <begin position="272"/>
        <end position="294"/>
    </location>
</feature>
<feature type="transmembrane region" description="Helical" evidence="7">
    <location>
        <begin position="393"/>
        <end position="421"/>
    </location>
</feature>
<dbReference type="OrthoDB" id="9790209at2"/>
<comment type="subcellular location">
    <subcellularLocation>
        <location evidence="1 7">Cell inner membrane</location>
        <topology evidence="1 7">Multi-pass membrane protein</topology>
    </subcellularLocation>
</comment>
<dbReference type="RefSeq" id="WP_106358011.1">
    <property type="nucleotide sequence ID" value="NZ_PVTP01000007.1"/>
</dbReference>
<dbReference type="GO" id="GO:0005886">
    <property type="term" value="C:plasma membrane"/>
    <property type="evidence" value="ECO:0007669"/>
    <property type="project" value="UniProtKB-SubCell"/>
</dbReference>
<dbReference type="PANTHER" id="PTHR33362:SF2">
    <property type="entry name" value="TRAP TRANSPORTER LARGE PERMEASE PROTEIN"/>
    <property type="match status" value="1"/>
</dbReference>
<comment type="function">
    <text evidence="7">Part of the tripartite ATP-independent periplasmic (TRAP) transport system.</text>
</comment>
<dbReference type="AlphaFoldDB" id="A0A2T0VXN3"/>
<feature type="transmembrane region" description="Helical" evidence="7">
    <location>
        <begin position="57"/>
        <end position="76"/>
    </location>
</feature>
<sequence>MTLGFVVIGSFMLLMMVGVPVTIAIGAGAVAGLYWADLMDFALVFPQQIIEGASKPALLAIPFFILAGNLMNAVGMTDKIFNFALALIGSVRAGLAYVNVIASLIFAGVSGAATADIAGLGQIEVRAMRERGYSHEFAAALTVATSLVGPIVPPSISLIVYAWLANESVARLFLAGIVPGLLVAASFIAYIRVMCEFQDMPREEPKTLTQIKHAILDGIPALIAPCIILGAIIFGFATATEAGVIACVYTLIVGVFYRAVSFNMLWTALKESALLSALIMMIIGASQTMGWLFAFEQVPQAFATGFLDAIDSRAMFLVFVVVLLIVIGCFMEATPAKIILLPLLLPVADAFGVDRVQFGMIITLALLIGIATPPMGVGLYLMSAVSGVKFERLSIAILPLLIPPFVALILISAFPAITLWLPDLVMGPAPP</sequence>
<feature type="transmembrane region" description="Helical" evidence="7">
    <location>
        <begin position="6"/>
        <end position="36"/>
    </location>
</feature>
<dbReference type="GO" id="GO:0022857">
    <property type="term" value="F:transmembrane transporter activity"/>
    <property type="evidence" value="ECO:0007669"/>
    <property type="project" value="UniProtKB-UniRule"/>
</dbReference>
<evidence type="ECO:0000259" key="8">
    <source>
        <dbReference type="Pfam" id="PF06808"/>
    </source>
</evidence>
<feature type="transmembrane region" description="Helical" evidence="7">
    <location>
        <begin position="139"/>
        <end position="164"/>
    </location>
</feature>
<comment type="subunit">
    <text evidence="7">The complex comprises the extracytoplasmic solute receptor protein and the two transmembrane proteins.</text>
</comment>
<evidence type="ECO:0000256" key="2">
    <source>
        <dbReference type="ARBA" id="ARBA00022475"/>
    </source>
</evidence>
<dbReference type="PIRSF" id="PIRSF006066">
    <property type="entry name" value="HI0050"/>
    <property type="match status" value="1"/>
</dbReference>
<name>A0A2T0VXN3_9RHOB</name>
<evidence type="ECO:0000313" key="10">
    <source>
        <dbReference type="Proteomes" id="UP000238007"/>
    </source>
</evidence>
<feature type="transmembrane region" description="Helical" evidence="7">
    <location>
        <begin position="96"/>
        <end position="118"/>
    </location>
</feature>
<evidence type="ECO:0000256" key="4">
    <source>
        <dbReference type="ARBA" id="ARBA00022692"/>
    </source>
</evidence>
<dbReference type="PANTHER" id="PTHR33362">
    <property type="entry name" value="SIALIC ACID TRAP TRANSPORTER PERMEASE PROTEIN SIAT-RELATED"/>
    <property type="match status" value="1"/>
</dbReference>
<accession>A0A2T0VXN3</accession>
<reference evidence="9 10" key="1">
    <citation type="submission" date="2018-03" db="EMBL/GenBank/DDBJ databases">
        <title>Genomic Encyclopedia of Archaeal and Bacterial Type Strains, Phase II (KMG-II): from individual species to whole genera.</title>
        <authorList>
            <person name="Goeker M."/>
        </authorList>
    </citation>
    <scope>NUCLEOTIDE SEQUENCE [LARGE SCALE GENOMIC DNA]</scope>
    <source>
        <strain evidence="9 10">DSM 101533</strain>
    </source>
</reference>
<organism evidence="9 10">
    <name type="scientific">Yoonia maritima</name>
    <dbReference type="NCBI Taxonomy" id="1435347"/>
    <lineage>
        <taxon>Bacteria</taxon>
        <taxon>Pseudomonadati</taxon>
        <taxon>Pseudomonadota</taxon>
        <taxon>Alphaproteobacteria</taxon>
        <taxon>Rhodobacterales</taxon>
        <taxon>Paracoccaceae</taxon>
        <taxon>Yoonia</taxon>
    </lineage>
</organism>
<keyword evidence="4 7" id="KW-0812">Transmembrane</keyword>
<keyword evidence="5 7" id="KW-1133">Transmembrane helix</keyword>
<feature type="transmembrane region" description="Helical" evidence="7">
    <location>
        <begin position="359"/>
        <end position="381"/>
    </location>
</feature>